<feature type="region of interest" description="Disordered" evidence="1">
    <location>
        <begin position="62"/>
        <end position="83"/>
    </location>
</feature>
<name>A0A162QLK9_9CRUS</name>
<dbReference type="AlphaFoldDB" id="A0A162QLK9"/>
<dbReference type="Proteomes" id="UP000076858">
    <property type="component" value="Unassembled WGS sequence"/>
</dbReference>
<gene>
    <name evidence="2" type="ORF">APZ42_013580</name>
</gene>
<evidence type="ECO:0000313" key="2">
    <source>
        <dbReference type="EMBL" id="KZS19782.1"/>
    </source>
</evidence>
<reference evidence="2 3" key="1">
    <citation type="submission" date="2016-03" db="EMBL/GenBank/DDBJ databases">
        <title>EvidentialGene: Evidence-directed Construction of Genes on Genomes.</title>
        <authorList>
            <person name="Gilbert D.G."/>
            <person name="Choi J.-H."/>
            <person name="Mockaitis K."/>
            <person name="Colbourne J."/>
            <person name="Pfrender M."/>
        </authorList>
    </citation>
    <scope>NUCLEOTIDE SEQUENCE [LARGE SCALE GENOMIC DNA]</scope>
    <source>
        <strain evidence="2 3">Xinb3</strain>
        <tissue evidence="2">Complete organism</tissue>
    </source>
</reference>
<evidence type="ECO:0000256" key="1">
    <source>
        <dbReference type="SAM" id="MobiDB-lite"/>
    </source>
</evidence>
<feature type="compositionally biased region" description="Basic residues" evidence="1">
    <location>
        <begin position="67"/>
        <end position="83"/>
    </location>
</feature>
<dbReference type="EMBL" id="LRGB01000311">
    <property type="protein sequence ID" value="KZS19782.1"/>
    <property type="molecule type" value="Genomic_DNA"/>
</dbReference>
<organism evidence="2 3">
    <name type="scientific">Daphnia magna</name>
    <dbReference type="NCBI Taxonomy" id="35525"/>
    <lineage>
        <taxon>Eukaryota</taxon>
        <taxon>Metazoa</taxon>
        <taxon>Ecdysozoa</taxon>
        <taxon>Arthropoda</taxon>
        <taxon>Crustacea</taxon>
        <taxon>Branchiopoda</taxon>
        <taxon>Diplostraca</taxon>
        <taxon>Cladocera</taxon>
        <taxon>Anomopoda</taxon>
        <taxon>Daphniidae</taxon>
        <taxon>Daphnia</taxon>
    </lineage>
</organism>
<evidence type="ECO:0000313" key="3">
    <source>
        <dbReference type="Proteomes" id="UP000076858"/>
    </source>
</evidence>
<comment type="caution">
    <text evidence="2">The sequence shown here is derived from an EMBL/GenBank/DDBJ whole genome shotgun (WGS) entry which is preliminary data.</text>
</comment>
<keyword evidence="3" id="KW-1185">Reference proteome</keyword>
<proteinExistence type="predicted"/>
<accession>A0A162QLK9</accession>
<sequence>MKSLSVGVRSNFSDVNCLSKLLTSLRCFCSPWCTCNPVPRTTSKCSSRTPAEIELDETRIKSDSGVRHKKKKGVRRRYRNEMN</sequence>
<protein>
    <submittedName>
        <fullName evidence="2">Uncharacterized protein</fullName>
    </submittedName>
</protein>